<name>A0A9X1Y0Q6_9FLAO</name>
<dbReference type="EMBL" id="JALNUB010000012">
    <property type="protein sequence ID" value="MCK8143127.1"/>
    <property type="molecule type" value="Genomic_DNA"/>
</dbReference>
<keyword evidence="1" id="KW-0812">Transmembrane</keyword>
<gene>
    <name evidence="2" type="ORF">MW871_14650</name>
</gene>
<sequence length="52" mass="6157">MKKYNSKSFLNKEIKLIPTIILAGIVFFFIFKLGKDCANYDKRHTEITNEFK</sequence>
<evidence type="ECO:0000313" key="2">
    <source>
        <dbReference type="EMBL" id="MCK8143127.1"/>
    </source>
</evidence>
<keyword evidence="3" id="KW-1185">Reference proteome</keyword>
<protein>
    <submittedName>
        <fullName evidence="2">Uncharacterized protein</fullName>
    </submittedName>
</protein>
<dbReference type="AlphaFoldDB" id="A0A9X1Y0Q6"/>
<proteinExistence type="predicted"/>
<keyword evidence="1" id="KW-1133">Transmembrane helix</keyword>
<dbReference type="RefSeq" id="WP_188051237.1">
    <property type="nucleotide sequence ID" value="NZ_JALNUB010000012.1"/>
</dbReference>
<accession>A0A9X1Y0Q6</accession>
<feature type="transmembrane region" description="Helical" evidence="1">
    <location>
        <begin position="16"/>
        <end position="34"/>
    </location>
</feature>
<evidence type="ECO:0000313" key="3">
    <source>
        <dbReference type="Proteomes" id="UP001139260"/>
    </source>
</evidence>
<organism evidence="2 3">
    <name type="scientific">Flavobacterium pygoscelis</name>
    <dbReference type="NCBI Taxonomy" id="2893176"/>
    <lineage>
        <taxon>Bacteria</taxon>
        <taxon>Pseudomonadati</taxon>
        <taxon>Bacteroidota</taxon>
        <taxon>Flavobacteriia</taxon>
        <taxon>Flavobacteriales</taxon>
        <taxon>Flavobacteriaceae</taxon>
        <taxon>Flavobacterium</taxon>
    </lineage>
</organism>
<reference evidence="2" key="1">
    <citation type="submission" date="2022-04" db="EMBL/GenBank/DDBJ databases">
        <title>Flavobacterium pygoscelis sp. nov. isolated from Chinstrap chick (Pygoscelis antarcticus).</title>
        <authorList>
            <person name="Irgang R."/>
            <person name="Poblete-Morales M."/>
            <person name="Avendano-Herrera R."/>
        </authorList>
    </citation>
    <scope>NUCLEOTIDE SEQUENCE</scope>
    <source>
        <strain evidence="2">I-SCBP12n</strain>
    </source>
</reference>
<comment type="caution">
    <text evidence="2">The sequence shown here is derived from an EMBL/GenBank/DDBJ whole genome shotgun (WGS) entry which is preliminary data.</text>
</comment>
<keyword evidence="1" id="KW-0472">Membrane</keyword>
<evidence type="ECO:0000256" key="1">
    <source>
        <dbReference type="SAM" id="Phobius"/>
    </source>
</evidence>
<dbReference type="Proteomes" id="UP001139260">
    <property type="component" value="Unassembled WGS sequence"/>
</dbReference>